<dbReference type="Gene3D" id="1.10.4160.10">
    <property type="entry name" value="Hydantoin permease"/>
    <property type="match status" value="1"/>
</dbReference>
<proteinExistence type="inferred from homology"/>
<evidence type="ECO:0000256" key="2">
    <source>
        <dbReference type="ARBA" id="ARBA00008974"/>
    </source>
</evidence>
<feature type="transmembrane region" description="Helical" evidence="6">
    <location>
        <begin position="320"/>
        <end position="340"/>
    </location>
</feature>
<feature type="transmembrane region" description="Helical" evidence="6">
    <location>
        <begin position="39"/>
        <end position="61"/>
    </location>
</feature>
<name>A0A0F9GQM4_9ZZZZ</name>
<feature type="non-terminal residue" evidence="7">
    <location>
        <position position="1"/>
    </location>
</feature>
<feature type="transmembrane region" description="Helical" evidence="6">
    <location>
        <begin position="248"/>
        <end position="268"/>
    </location>
</feature>
<feature type="transmembrane region" description="Helical" evidence="6">
    <location>
        <begin position="347"/>
        <end position="367"/>
    </location>
</feature>
<feature type="transmembrane region" description="Helical" evidence="6">
    <location>
        <begin position="149"/>
        <end position="166"/>
    </location>
</feature>
<comment type="subcellular location">
    <subcellularLocation>
        <location evidence="1">Membrane</location>
        <topology evidence="1">Multi-pass membrane protein</topology>
    </subcellularLocation>
</comment>
<dbReference type="PANTHER" id="PTHR30569:SF0">
    <property type="entry name" value="CYTOSINE PERMEASE"/>
    <property type="match status" value="1"/>
</dbReference>
<evidence type="ECO:0000256" key="3">
    <source>
        <dbReference type="ARBA" id="ARBA00022692"/>
    </source>
</evidence>
<evidence type="ECO:0000256" key="5">
    <source>
        <dbReference type="ARBA" id="ARBA00023136"/>
    </source>
</evidence>
<keyword evidence="3 6" id="KW-0812">Transmembrane</keyword>
<protein>
    <recommendedName>
        <fullName evidence="8">Hydroxymethylpyrimidine transporter CytX</fullName>
    </recommendedName>
</protein>
<dbReference type="InterPro" id="IPR030191">
    <property type="entry name" value="CodB"/>
</dbReference>
<dbReference type="EMBL" id="LAZR01027544">
    <property type="protein sequence ID" value="KKL65402.1"/>
    <property type="molecule type" value="Genomic_DNA"/>
</dbReference>
<evidence type="ECO:0000256" key="1">
    <source>
        <dbReference type="ARBA" id="ARBA00004141"/>
    </source>
</evidence>
<comment type="similarity">
    <text evidence="2">Belongs to the purine-cytosine permease (2.A.39) family.</text>
</comment>
<sequence>DRSFGFLEHAALWGSLGLTLAIMPFGSLLVPSLSLGQAFLAVATAALLGALLLAAAAAIGAHTGLSSAELFGSVLGKRGPRLIGALLTVRNVLWGAFALALIADSAGLVSDRALGAEVRPLWVLLFGAVGLALAFAGPEFVVRKVLRRFWVWIALVIAAMLAYNAYSEFGVPTNLQRPAVGGWPSFWQAVDVMLIVPLLWLPLVADYSRHGRSVGTAFSGTAAGYFVGAAWFGAFGVLYLPAVETADIAGFVVGMQVGLIALVLLLILQVDELFANTASASVSLRTALPAAGARRGALFAGGAAVILALALDVVSYEASLLLLASLFVPLFGVLVADFLQSRGSAQLAAAPSALAAWALGFLLYHWISPADVGWWQDAMSWLFADALQLPFPLTGEVTWLGAAIPSFLAGFLLHTVGRVIVGWLRPQSATAPAS</sequence>
<dbReference type="Pfam" id="PF02133">
    <property type="entry name" value="Transp_cyt_pur"/>
    <property type="match status" value="1"/>
</dbReference>
<feature type="transmembrane region" description="Helical" evidence="6">
    <location>
        <begin position="12"/>
        <end position="33"/>
    </location>
</feature>
<dbReference type="GO" id="GO:0005886">
    <property type="term" value="C:plasma membrane"/>
    <property type="evidence" value="ECO:0007669"/>
    <property type="project" value="TreeGrafter"/>
</dbReference>
<feature type="transmembrane region" description="Helical" evidence="6">
    <location>
        <begin position="186"/>
        <end position="205"/>
    </location>
</feature>
<evidence type="ECO:0000256" key="4">
    <source>
        <dbReference type="ARBA" id="ARBA00022989"/>
    </source>
</evidence>
<evidence type="ECO:0008006" key="8">
    <source>
        <dbReference type="Google" id="ProtNLM"/>
    </source>
</evidence>
<feature type="transmembrane region" description="Helical" evidence="6">
    <location>
        <begin position="296"/>
        <end position="314"/>
    </location>
</feature>
<dbReference type="GO" id="GO:0015209">
    <property type="term" value="F:cytosine transmembrane transporter activity"/>
    <property type="evidence" value="ECO:0007669"/>
    <property type="project" value="InterPro"/>
</dbReference>
<feature type="transmembrane region" description="Helical" evidence="6">
    <location>
        <begin position="397"/>
        <end position="416"/>
    </location>
</feature>
<gene>
    <name evidence="7" type="ORF">LCGC14_2155350</name>
</gene>
<organism evidence="7">
    <name type="scientific">marine sediment metagenome</name>
    <dbReference type="NCBI Taxonomy" id="412755"/>
    <lineage>
        <taxon>unclassified sequences</taxon>
        <taxon>metagenomes</taxon>
        <taxon>ecological metagenomes</taxon>
    </lineage>
</organism>
<feature type="transmembrane region" description="Helical" evidence="6">
    <location>
        <begin position="217"/>
        <end position="242"/>
    </location>
</feature>
<evidence type="ECO:0000313" key="7">
    <source>
        <dbReference type="EMBL" id="KKL65402.1"/>
    </source>
</evidence>
<accession>A0A0F9GQM4</accession>
<keyword evidence="4 6" id="KW-1133">Transmembrane helix</keyword>
<dbReference type="AlphaFoldDB" id="A0A0F9GQM4"/>
<dbReference type="PANTHER" id="PTHR30569">
    <property type="entry name" value="CYTOSINE TRANSPORTER CODB"/>
    <property type="match status" value="1"/>
</dbReference>
<comment type="caution">
    <text evidence="7">The sequence shown here is derived from an EMBL/GenBank/DDBJ whole genome shotgun (WGS) entry which is preliminary data.</text>
</comment>
<keyword evidence="5 6" id="KW-0472">Membrane</keyword>
<dbReference type="InterPro" id="IPR001248">
    <property type="entry name" value="Pur-cyt_permease"/>
</dbReference>
<reference evidence="7" key="1">
    <citation type="journal article" date="2015" name="Nature">
        <title>Complex archaea that bridge the gap between prokaryotes and eukaryotes.</title>
        <authorList>
            <person name="Spang A."/>
            <person name="Saw J.H."/>
            <person name="Jorgensen S.L."/>
            <person name="Zaremba-Niedzwiedzka K."/>
            <person name="Martijn J."/>
            <person name="Lind A.E."/>
            <person name="van Eijk R."/>
            <person name="Schleper C."/>
            <person name="Guy L."/>
            <person name="Ettema T.J."/>
        </authorList>
    </citation>
    <scope>NUCLEOTIDE SEQUENCE</scope>
</reference>
<feature type="transmembrane region" description="Helical" evidence="6">
    <location>
        <begin position="122"/>
        <end position="142"/>
    </location>
</feature>
<evidence type="ECO:0000256" key="6">
    <source>
        <dbReference type="SAM" id="Phobius"/>
    </source>
</evidence>